<dbReference type="InterPro" id="IPR051647">
    <property type="entry name" value="Mediator_comp_sub12"/>
</dbReference>
<evidence type="ECO:0000256" key="1">
    <source>
        <dbReference type="SAM" id="MobiDB-lite"/>
    </source>
</evidence>
<evidence type="ECO:0000313" key="2">
    <source>
        <dbReference type="EMBL" id="GLC53602.1"/>
    </source>
</evidence>
<organism evidence="2 3">
    <name type="scientific">Pleodorina starrii</name>
    <dbReference type="NCBI Taxonomy" id="330485"/>
    <lineage>
        <taxon>Eukaryota</taxon>
        <taxon>Viridiplantae</taxon>
        <taxon>Chlorophyta</taxon>
        <taxon>core chlorophytes</taxon>
        <taxon>Chlorophyceae</taxon>
        <taxon>CS clade</taxon>
        <taxon>Chlamydomonadales</taxon>
        <taxon>Volvocaceae</taxon>
        <taxon>Pleodorina</taxon>
    </lineage>
</organism>
<dbReference type="Proteomes" id="UP001165080">
    <property type="component" value="Unassembled WGS sequence"/>
</dbReference>
<feature type="compositionally biased region" description="Gly residues" evidence="1">
    <location>
        <begin position="956"/>
        <end position="982"/>
    </location>
</feature>
<protein>
    <recommendedName>
        <fullName evidence="4">CST complex subunit CTC1</fullName>
    </recommendedName>
</protein>
<feature type="region of interest" description="Disordered" evidence="1">
    <location>
        <begin position="453"/>
        <end position="483"/>
    </location>
</feature>
<reference evidence="2 3" key="1">
    <citation type="journal article" date="2023" name="Commun. Biol.">
        <title>Reorganization of the ancestral sex-determining regions during the evolution of trioecy in Pleodorina starrii.</title>
        <authorList>
            <person name="Takahashi K."/>
            <person name="Suzuki S."/>
            <person name="Kawai-Toyooka H."/>
            <person name="Yamamoto K."/>
            <person name="Hamaji T."/>
            <person name="Ootsuki R."/>
            <person name="Yamaguchi H."/>
            <person name="Kawachi M."/>
            <person name="Higashiyama T."/>
            <person name="Nozaki H."/>
        </authorList>
    </citation>
    <scope>NUCLEOTIDE SEQUENCE [LARGE SCALE GENOMIC DNA]</scope>
    <source>
        <strain evidence="2 3">NIES-4479</strain>
    </source>
</reference>
<feature type="compositionally biased region" description="Low complexity" evidence="1">
    <location>
        <begin position="1149"/>
        <end position="1159"/>
    </location>
</feature>
<sequence>MAQLLDLLRQYPGGLAEPALMTEILSRRIRKQGKPDCADAGVWDGGGGDALSGRAAAVAAAASNAGTQMMPSAGGPAGGCSNSGDGGGGSSGGVGFGAGAGFLPGQVALATLTKGQRPTRHHPLPSSPVVVAAVAYVECLSPPHGSGPPFETAGGSWLLHLEEGGPAVAGAAAAGGCGASLGSMGSAPGVGGVGGGAAVPMYLHSELRLLVMGRTPLVAAGRRVRIASVPPRSATAAASPLAERLLPGRYVVPELPAALVAPGCWPHFDALRYGGTEPMMLGQASSGALANVAAGSRAGVNGWVMARVAGVGAAPPREPGAFDRHRRRLVQLVDPAAPSGGGSGGGAAAATLVLYGDAVPLGDLLLPGEVIAMYQPTVFVHDPAAPPPVPPAAAAAAAAAAAQREPLTYEHGPDTVLAVLPPGWASAPPSSQPLPPPLPAAVVAPMDVDGATAAAAAAARPPPAITSSSSSQRWGSHSQAASQEPRHALLGLGSIGQQGAGASQASAGGGSGGGAGVVDGRGAAAAAVGAGANCTTVAGADGGTCRTVVVARVQALLGYSHGAGTSHGGRLRALLSDGTGAVAVEMQLARGSKVLSHMREGHVVMLLGAVPLPAAASAAAAGLAASAAAALLGHIPPRAAGASAIPSARPPQPQSQPQSQPQPQVQVLFWSEAALGSEAHSLTAMPAQVTTPPLVSYTCLAALRLALRNHAPQRLMQQQRWRQQQSSSGQEHGPPAVGHRRLQGCDPNQTNSQQHRQPFSQQQQQQQQQWPHLQQQLQRQSAPPPSLPWPADALHALAEATRQLPDPRRVWGRDVPYIQRPFRLGEPDGEAPEPAAARPDSGGAGGDGLGPALSSAAAAAAAGGPALGGHRRSPAAAPGAGAGGAGGAAAAPVGELAAAAECGPDGWCGALACVAVVRSAQVATQRVHRHCGRPVSRAASMFLDLMDFDDMDEEGSGGGGGATGAGAGAAAAGGPGAGGGAGLAAPADGPQASSHPAQQQQQQQQQQDTPSKDQSMDGLWECAFCGLDLVKDDLQWHYTGSLTLEDVSVAAPSAAATAAPGPQRHGAAAASAAAAAGACGGGGGCAAAGAVTLPADPEALHSLLGVSAAAFHSLGTARRRRFVESCLVDRRGVTRRCVVAIYPKPWRPPGGQQRQRQQPGEGGPVAVLSFDGCGGGGAGGGGGGPGLPGASSSSGPEGGWSSSASASASSSSTCCCAQLGDCWAVAQLHHVE</sequence>
<feature type="region of interest" description="Disordered" evidence="1">
    <location>
        <begin position="714"/>
        <end position="790"/>
    </location>
</feature>
<dbReference type="PANTHER" id="PTHR46007:SF8">
    <property type="entry name" value="C2H2-TYPE DOMAIN-CONTAINING PROTEIN"/>
    <property type="match status" value="1"/>
</dbReference>
<keyword evidence="3" id="KW-1185">Reference proteome</keyword>
<feature type="region of interest" description="Disordered" evidence="1">
    <location>
        <begin position="641"/>
        <end position="663"/>
    </location>
</feature>
<dbReference type="GO" id="GO:0003713">
    <property type="term" value="F:transcription coactivator activity"/>
    <property type="evidence" value="ECO:0007669"/>
    <property type="project" value="TreeGrafter"/>
</dbReference>
<feature type="compositionally biased region" description="Low complexity" evidence="1">
    <location>
        <begin position="983"/>
        <end position="1007"/>
    </location>
</feature>
<comment type="caution">
    <text evidence="2">The sequence shown here is derived from an EMBL/GenBank/DDBJ whole genome shotgun (WGS) entry which is preliminary data.</text>
</comment>
<feature type="region of interest" description="Disordered" evidence="1">
    <location>
        <begin position="863"/>
        <end position="888"/>
    </location>
</feature>
<dbReference type="EMBL" id="BRXU01000008">
    <property type="protein sequence ID" value="GLC53602.1"/>
    <property type="molecule type" value="Genomic_DNA"/>
</dbReference>
<dbReference type="GO" id="GO:0045944">
    <property type="term" value="P:positive regulation of transcription by RNA polymerase II"/>
    <property type="evidence" value="ECO:0007669"/>
    <property type="project" value="TreeGrafter"/>
</dbReference>
<evidence type="ECO:0008006" key="4">
    <source>
        <dbReference type="Google" id="ProtNLM"/>
    </source>
</evidence>
<feature type="compositionally biased region" description="Low complexity" evidence="1">
    <location>
        <begin position="832"/>
        <end position="841"/>
    </location>
</feature>
<accession>A0A9W6BL81</accession>
<feature type="region of interest" description="Disordered" evidence="1">
    <location>
        <begin position="1144"/>
        <end position="1165"/>
    </location>
</feature>
<proteinExistence type="predicted"/>
<feature type="region of interest" description="Disordered" evidence="1">
    <location>
        <begin position="1179"/>
        <end position="1209"/>
    </location>
</feature>
<name>A0A9W6BL81_9CHLO</name>
<dbReference type="AlphaFoldDB" id="A0A9W6BL81"/>
<feature type="region of interest" description="Disordered" evidence="1">
    <location>
        <begin position="821"/>
        <end position="850"/>
    </location>
</feature>
<gene>
    <name evidence="2" type="primary">PLESTBF000384</name>
    <name evidence="2" type="ORF">PLESTB_000767500</name>
</gene>
<feature type="compositionally biased region" description="Low complexity" evidence="1">
    <location>
        <begin position="1188"/>
        <end position="1209"/>
    </location>
</feature>
<feature type="compositionally biased region" description="Low complexity" evidence="1">
    <location>
        <begin position="752"/>
        <end position="780"/>
    </location>
</feature>
<feature type="compositionally biased region" description="Low complexity" evidence="1">
    <location>
        <begin position="453"/>
        <end position="478"/>
    </location>
</feature>
<dbReference type="PANTHER" id="PTHR46007">
    <property type="entry name" value="MEDIATOR OF RNA POLYMERASE II TRANSCRIPTION SUBUNIT 12"/>
    <property type="match status" value="1"/>
</dbReference>
<feature type="region of interest" description="Disordered" evidence="1">
    <location>
        <begin position="954"/>
        <end position="1015"/>
    </location>
</feature>
<feature type="compositionally biased region" description="Low complexity" evidence="1">
    <location>
        <begin position="714"/>
        <end position="730"/>
    </location>
</feature>
<evidence type="ECO:0000313" key="3">
    <source>
        <dbReference type="Proteomes" id="UP001165080"/>
    </source>
</evidence>
<dbReference type="GO" id="GO:0016592">
    <property type="term" value="C:mediator complex"/>
    <property type="evidence" value="ECO:0007669"/>
    <property type="project" value="TreeGrafter"/>
</dbReference>